<sequence>MNFREELQLNVRRLGSPGVNGKHMKTNSRASPTASTGGDASGRGTPQSPATSRPAVPSEVDEPEDEMPATPYSNVPVTVVSSTSQSLNPVEAFSRSGTPQSPRVPTPQTPAPIVAGADQKRLDMLPMTSAYADPVDLSTSKNPSGPFERSILLTSANQLSLIQSVGLTAGGTEMGQFTLPDGGGGEEWHRLHPQCPTAR</sequence>
<keyword evidence="3" id="KW-1185">Reference proteome</keyword>
<feature type="compositionally biased region" description="Polar residues" evidence="1">
    <location>
        <begin position="27"/>
        <end position="51"/>
    </location>
</feature>
<reference evidence="2 3" key="1">
    <citation type="submission" date="2020-08" db="EMBL/GenBank/DDBJ databases">
        <authorList>
            <person name="Newling K."/>
            <person name="Davey J."/>
            <person name="Forrester S."/>
        </authorList>
    </citation>
    <scope>NUCLEOTIDE SEQUENCE [LARGE SCALE GENOMIC DNA]</scope>
    <source>
        <strain evidence="3">Crithidia deanei Carvalho (ATCC PRA-265)</strain>
    </source>
</reference>
<evidence type="ECO:0000256" key="1">
    <source>
        <dbReference type="SAM" id="MobiDB-lite"/>
    </source>
</evidence>
<organism evidence="2 3">
    <name type="scientific">Angomonas deanei</name>
    <dbReference type="NCBI Taxonomy" id="59799"/>
    <lineage>
        <taxon>Eukaryota</taxon>
        <taxon>Discoba</taxon>
        <taxon>Euglenozoa</taxon>
        <taxon>Kinetoplastea</taxon>
        <taxon>Metakinetoplastina</taxon>
        <taxon>Trypanosomatida</taxon>
        <taxon>Trypanosomatidae</taxon>
        <taxon>Strigomonadinae</taxon>
        <taxon>Angomonas</taxon>
    </lineage>
</organism>
<gene>
    <name evidence="2" type="ORF">ADEAN_000842200</name>
</gene>
<feature type="region of interest" description="Disordered" evidence="1">
    <location>
        <begin position="173"/>
        <end position="199"/>
    </location>
</feature>
<feature type="region of interest" description="Disordered" evidence="1">
    <location>
        <begin position="1"/>
        <end position="111"/>
    </location>
</feature>
<evidence type="ECO:0000313" key="2">
    <source>
        <dbReference type="EMBL" id="CAD2220898.1"/>
    </source>
</evidence>
<proteinExistence type="predicted"/>
<dbReference type="Proteomes" id="UP000515908">
    <property type="component" value="Chromosome 19"/>
</dbReference>
<dbReference type="VEuPathDB" id="TriTrypDB:ADEAN_000842200"/>
<dbReference type="AlphaFoldDB" id="A0A7G2CM30"/>
<evidence type="ECO:0000313" key="3">
    <source>
        <dbReference type="Proteomes" id="UP000515908"/>
    </source>
</evidence>
<dbReference type="EMBL" id="LR877163">
    <property type="protein sequence ID" value="CAD2220898.1"/>
    <property type="molecule type" value="Genomic_DNA"/>
</dbReference>
<name>A0A7G2CM30_9TRYP</name>
<protein>
    <submittedName>
        <fullName evidence="2">Uncharacterized protein</fullName>
    </submittedName>
</protein>
<accession>A0A7G2CM30</accession>
<feature type="compositionally biased region" description="Low complexity" evidence="1">
    <location>
        <begin position="70"/>
        <end position="84"/>
    </location>
</feature>